<gene>
    <name evidence="2" type="ORF">G6N77_03240</name>
</gene>
<comment type="caution">
    <text evidence="2">The sequence shown here is derived from an EMBL/GenBank/DDBJ whole genome shotgun (WGS) entry which is preliminary data.</text>
</comment>
<organism evidence="2 3">
    <name type="scientific">Arthrobacter silviterrae</name>
    <dbReference type="NCBI Taxonomy" id="2026658"/>
    <lineage>
        <taxon>Bacteria</taxon>
        <taxon>Bacillati</taxon>
        <taxon>Actinomycetota</taxon>
        <taxon>Actinomycetes</taxon>
        <taxon>Micrococcales</taxon>
        <taxon>Micrococcaceae</taxon>
        <taxon>Arthrobacter</taxon>
    </lineage>
</organism>
<evidence type="ECO:0000313" key="2">
    <source>
        <dbReference type="EMBL" id="NGN82477.1"/>
    </source>
</evidence>
<reference evidence="2 3" key="1">
    <citation type="submission" date="2020-02" db="EMBL/GenBank/DDBJ databases">
        <title>Genome sequence of the type strain DSM 27180 of Arthrobacter silviterrae.</title>
        <authorList>
            <person name="Gao J."/>
            <person name="Sun J."/>
        </authorList>
    </citation>
    <scope>NUCLEOTIDE SEQUENCE [LARGE SCALE GENOMIC DNA]</scope>
    <source>
        <strain evidence="2 3">DSM 27180</strain>
    </source>
</reference>
<dbReference type="Pfam" id="PF20114">
    <property type="entry name" value="DUF6504"/>
    <property type="match status" value="1"/>
</dbReference>
<protein>
    <recommendedName>
        <fullName evidence="1">DUF6504 domain-containing protein</fullName>
    </recommendedName>
</protein>
<evidence type="ECO:0000313" key="3">
    <source>
        <dbReference type="Proteomes" id="UP000479226"/>
    </source>
</evidence>
<dbReference type="InterPro" id="IPR045443">
    <property type="entry name" value="DUF6504"/>
</dbReference>
<name>A0ABX0D6H3_9MICC</name>
<evidence type="ECO:0000259" key="1">
    <source>
        <dbReference type="Pfam" id="PF20114"/>
    </source>
</evidence>
<feature type="domain" description="DUF6504" evidence="1">
    <location>
        <begin position="9"/>
        <end position="99"/>
    </location>
</feature>
<dbReference type="EMBL" id="JAAKZI010000003">
    <property type="protein sequence ID" value="NGN82477.1"/>
    <property type="molecule type" value="Genomic_DNA"/>
</dbReference>
<sequence>MGTFSDSVEVSLSTAGVPLHLLWQGRRYTLAAEPLCWYQRRNWWDEETRAARGDGIGLVDRQIWRVQVHRDGAPAGAALTTFDLVRYQPGERWRIIKVHDAVVELAEGQDFSA</sequence>
<keyword evidence="3" id="KW-1185">Reference proteome</keyword>
<dbReference type="Proteomes" id="UP000479226">
    <property type="component" value="Unassembled WGS sequence"/>
</dbReference>
<proteinExistence type="predicted"/>
<accession>A0ABX0D6H3</accession>